<accession>A0ABR9DKQ1</accession>
<sequence length="323" mass="37163">MDNDDRSKKNLKELMNVMQNNDSMKEFRESLKAMQMNDPMKEFRESLKAMQMHDPMKELRESLKAMQMHNPMKELRESLTAMQMHDPMKELRESLTAMQMRDPMKELREAIKAARSLGDLVNGLSNDRWASVLDGGSDIEITSDGLISVNSKLVTQEQVQEIAQRVISNALNEGTYVFDQYVDRLILEIRSLKDPIFQRVLAWLIYPLIVGLVLSVANPIADYYIKEQLSSNEKRLVVKEVSKTIASTFNEKSYLRSFRIVSAKSLNIRRVNSNTSDVIGVLFLGDVVEVIEKGRKWSLISWQDSESGVFVRGWVFSRYLKAI</sequence>
<keyword evidence="1" id="KW-0472">Membrane</keyword>
<protein>
    <submittedName>
        <fullName evidence="3">SH3 domain-containing protein</fullName>
    </submittedName>
</protein>
<dbReference type="RefSeq" id="WP_192396102.1">
    <property type="nucleotide sequence ID" value="NZ_CAJHIU010000003.1"/>
</dbReference>
<gene>
    <name evidence="3" type="ORF">EBB_23675</name>
</gene>
<feature type="transmembrane region" description="Helical" evidence="1">
    <location>
        <begin position="200"/>
        <end position="221"/>
    </location>
</feature>
<evidence type="ECO:0000256" key="1">
    <source>
        <dbReference type="SAM" id="Phobius"/>
    </source>
</evidence>
<dbReference type="InterPro" id="IPR003646">
    <property type="entry name" value="SH3-like_bac-type"/>
</dbReference>
<evidence type="ECO:0000313" key="4">
    <source>
        <dbReference type="Proteomes" id="UP000641152"/>
    </source>
</evidence>
<comment type="caution">
    <text evidence="3">The sequence shown here is derived from an EMBL/GenBank/DDBJ whole genome shotgun (WGS) entry which is preliminary data.</text>
</comment>
<feature type="domain" description="SH3b" evidence="2">
    <location>
        <begin position="265"/>
        <end position="321"/>
    </location>
</feature>
<keyword evidence="1" id="KW-1133">Transmembrane helix</keyword>
<evidence type="ECO:0000259" key="2">
    <source>
        <dbReference type="Pfam" id="PF08239"/>
    </source>
</evidence>
<reference evidence="3 4" key="1">
    <citation type="submission" date="2020-09" db="EMBL/GenBank/DDBJ databases">
        <title>Methylomonas albis sp. nov. and Methylomonas fluvii sp. nov.: Two cold-adapted methanotrophs from the River Elbe and an amended description of Methylovulum psychrotolerans strain Eb1.</title>
        <authorList>
            <person name="Bussmann I.K."/>
            <person name="Klings K.-W."/>
            <person name="Warnstedt J."/>
            <person name="Hoppert M."/>
            <person name="Saborowski A."/>
            <person name="Horn F."/>
            <person name="Liebner S."/>
        </authorList>
    </citation>
    <scope>NUCLEOTIDE SEQUENCE [LARGE SCALE GENOMIC DNA]</scope>
    <source>
        <strain evidence="3 4">EbB</strain>
    </source>
</reference>
<dbReference type="EMBL" id="JACXST010000003">
    <property type="protein sequence ID" value="MBD9363426.1"/>
    <property type="molecule type" value="Genomic_DNA"/>
</dbReference>
<proteinExistence type="predicted"/>
<dbReference type="Proteomes" id="UP000641152">
    <property type="component" value="Unassembled WGS sequence"/>
</dbReference>
<dbReference type="Gene3D" id="2.30.30.40">
    <property type="entry name" value="SH3 Domains"/>
    <property type="match status" value="1"/>
</dbReference>
<keyword evidence="4" id="KW-1185">Reference proteome</keyword>
<organism evidence="3 4">
    <name type="scientific">Methylomonas fluvii</name>
    <dbReference type="NCBI Taxonomy" id="1854564"/>
    <lineage>
        <taxon>Bacteria</taxon>
        <taxon>Pseudomonadati</taxon>
        <taxon>Pseudomonadota</taxon>
        <taxon>Gammaproteobacteria</taxon>
        <taxon>Methylococcales</taxon>
        <taxon>Methylococcaceae</taxon>
        <taxon>Methylomonas</taxon>
    </lineage>
</organism>
<name>A0ABR9DKQ1_9GAMM</name>
<dbReference type="Pfam" id="PF08239">
    <property type="entry name" value="SH3_3"/>
    <property type="match status" value="1"/>
</dbReference>
<keyword evidence="1" id="KW-0812">Transmembrane</keyword>
<evidence type="ECO:0000313" key="3">
    <source>
        <dbReference type="EMBL" id="MBD9363426.1"/>
    </source>
</evidence>